<protein>
    <submittedName>
        <fullName evidence="2">Acetolactate synthase small subunit</fullName>
    </submittedName>
</protein>
<accession>A0ABU0TQT4</accession>
<evidence type="ECO:0000259" key="1">
    <source>
        <dbReference type="PROSITE" id="PS51671"/>
    </source>
</evidence>
<keyword evidence="3" id="KW-1185">Reference proteome</keyword>
<dbReference type="InterPro" id="IPR019455">
    <property type="entry name" value="Acetolactate_synth_ssu_C"/>
</dbReference>
<dbReference type="RefSeq" id="WP_307479957.1">
    <property type="nucleotide sequence ID" value="NZ_JAUTBF010000001.1"/>
</dbReference>
<dbReference type="Proteomes" id="UP001226691">
    <property type="component" value="Unassembled WGS sequence"/>
</dbReference>
<dbReference type="Pfam" id="PF10369">
    <property type="entry name" value="ALS_ss_C"/>
    <property type="match status" value="1"/>
</dbReference>
<dbReference type="SUPFAM" id="SSF55021">
    <property type="entry name" value="ACT-like"/>
    <property type="match status" value="2"/>
</dbReference>
<dbReference type="InterPro" id="IPR045865">
    <property type="entry name" value="ACT-like_dom_sf"/>
</dbReference>
<sequence length="180" mass="19329">MTSPFALLLVTMDADPATLGRVLGVLRQRNLRVVSATITTEDDRGRSWLTVHVDLGPLTMNMACKALNRVVGVHRVIGADTTATGELAVGRELAVLTATASMELFSLLVTSGARHARLLSRTRDELTIELTGTSSEIDATLARIGSEAIRQLARSGPVLLRAQAARAARAPERARRHRTA</sequence>
<organism evidence="2 3">
    <name type="scientific">Microbacterium trichothecenolyticum</name>
    <name type="common">Aureobacterium trichothecenolyticum</name>
    <dbReference type="NCBI Taxonomy" id="69370"/>
    <lineage>
        <taxon>Bacteria</taxon>
        <taxon>Bacillati</taxon>
        <taxon>Actinomycetota</taxon>
        <taxon>Actinomycetes</taxon>
        <taxon>Micrococcales</taxon>
        <taxon>Microbacteriaceae</taxon>
        <taxon>Microbacterium</taxon>
    </lineage>
</organism>
<reference evidence="2 3" key="1">
    <citation type="submission" date="2023-07" db="EMBL/GenBank/DDBJ databases">
        <title>Functional and genomic diversity of the sorghum phyllosphere microbiome.</title>
        <authorList>
            <person name="Shade A."/>
        </authorList>
    </citation>
    <scope>NUCLEOTIDE SEQUENCE [LARGE SCALE GENOMIC DNA]</scope>
    <source>
        <strain evidence="2 3">SORGH_AS_1207</strain>
    </source>
</reference>
<name>A0ABU0TQT4_MICTR</name>
<dbReference type="Pfam" id="PF13710">
    <property type="entry name" value="ACT_5"/>
    <property type="match status" value="1"/>
</dbReference>
<dbReference type="EMBL" id="JAUTBF010000001">
    <property type="protein sequence ID" value="MDQ1122020.1"/>
    <property type="molecule type" value="Genomic_DNA"/>
</dbReference>
<dbReference type="InterPro" id="IPR027271">
    <property type="entry name" value="Acetolactate_synth/TF_NikR_C"/>
</dbReference>
<evidence type="ECO:0000313" key="2">
    <source>
        <dbReference type="EMBL" id="MDQ1122020.1"/>
    </source>
</evidence>
<feature type="domain" description="ACT" evidence="1">
    <location>
        <begin position="7"/>
        <end position="78"/>
    </location>
</feature>
<proteinExistence type="predicted"/>
<dbReference type="PROSITE" id="PS51671">
    <property type="entry name" value="ACT"/>
    <property type="match status" value="1"/>
</dbReference>
<dbReference type="Gene3D" id="3.30.70.260">
    <property type="match status" value="1"/>
</dbReference>
<evidence type="ECO:0000313" key="3">
    <source>
        <dbReference type="Proteomes" id="UP001226691"/>
    </source>
</evidence>
<dbReference type="InterPro" id="IPR002912">
    <property type="entry name" value="ACT_dom"/>
</dbReference>
<dbReference type="Gene3D" id="3.30.70.1150">
    <property type="entry name" value="ACT-like. Chain A, domain 2"/>
    <property type="match status" value="1"/>
</dbReference>
<comment type="caution">
    <text evidence="2">The sequence shown here is derived from an EMBL/GenBank/DDBJ whole genome shotgun (WGS) entry which is preliminary data.</text>
</comment>
<gene>
    <name evidence="2" type="ORF">QE412_000593</name>
</gene>